<dbReference type="Gene3D" id="3.10.110.10">
    <property type="entry name" value="Ubiquitin Conjugating Enzyme"/>
    <property type="match status" value="1"/>
</dbReference>
<feature type="compositionally biased region" description="Basic and acidic residues" evidence="2">
    <location>
        <begin position="125"/>
        <end position="156"/>
    </location>
</feature>
<name>A0ABP1CS28_9APHY</name>
<feature type="domain" description="UBC core" evidence="3">
    <location>
        <begin position="3"/>
        <end position="155"/>
    </location>
</feature>
<evidence type="ECO:0000313" key="5">
    <source>
        <dbReference type="Proteomes" id="UP001497453"/>
    </source>
</evidence>
<keyword evidence="5" id="KW-1185">Reference proteome</keyword>
<dbReference type="EMBL" id="OZ037944">
    <property type="protein sequence ID" value="CAL1697329.1"/>
    <property type="molecule type" value="Genomic_DNA"/>
</dbReference>
<dbReference type="Proteomes" id="UP001497453">
    <property type="component" value="Chromosome 1"/>
</dbReference>
<gene>
    <name evidence="4" type="ORF">GFSPODELE1_LOCUS1603</name>
</gene>
<evidence type="ECO:0000313" key="4">
    <source>
        <dbReference type="EMBL" id="CAL1697329.1"/>
    </source>
</evidence>
<sequence>MAVSSRRLQKELTEIKTAGTPCGITLLKADDFQTWFLSLEVLGESQYKGEVFALMFRFDPQYPISAPAVQFVVDDKYKAPLHPHVYSNGHICASILGGEWSPVLSVIAVCITLQSMLASCKEKKRPPDNDRYVAHAPDNPKKTRFVYHESDSAAAP</sequence>
<reference evidence="5" key="1">
    <citation type="submission" date="2024-04" db="EMBL/GenBank/DDBJ databases">
        <authorList>
            <person name="Shaw F."/>
            <person name="Minotto A."/>
        </authorList>
    </citation>
    <scope>NUCLEOTIDE SEQUENCE [LARGE SCALE GENOMIC DNA]</scope>
</reference>
<feature type="region of interest" description="Disordered" evidence="2">
    <location>
        <begin position="123"/>
        <end position="156"/>
    </location>
</feature>
<dbReference type="Pfam" id="PF00179">
    <property type="entry name" value="UQ_con"/>
    <property type="match status" value="1"/>
</dbReference>
<accession>A0ABP1CS28</accession>
<dbReference type="InterPro" id="IPR016135">
    <property type="entry name" value="UBQ-conjugating_enzyme/RWD"/>
</dbReference>
<evidence type="ECO:0000259" key="3">
    <source>
        <dbReference type="PROSITE" id="PS50127"/>
    </source>
</evidence>
<dbReference type="PANTHER" id="PTHR24067">
    <property type="entry name" value="UBIQUITIN-CONJUGATING ENZYME E2"/>
    <property type="match status" value="1"/>
</dbReference>
<evidence type="ECO:0000256" key="2">
    <source>
        <dbReference type="SAM" id="MobiDB-lite"/>
    </source>
</evidence>
<evidence type="ECO:0000256" key="1">
    <source>
        <dbReference type="ARBA" id="ARBA00022786"/>
    </source>
</evidence>
<organism evidence="4 5">
    <name type="scientific">Somion occarium</name>
    <dbReference type="NCBI Taxonomy" id="3059160"/>
    <lineage>
        <taxon>Eukaryota</taxon>
        <taxon>Fungi</taxon>
        <taxon>Dikarya</taxon>
        <taxon>Basidiomycota</taxon>
        <taxon>Agaricomycotina</taxon>
        <taxon>Agaricomycetes</taxon>
        <taxon>Polyporales</taxon>
        <taxon>Cerrenaceae</taxon>
        <taxon>Somion</taxon>
    </lineage>
</organism>
<keyword evidence="1" id="KW-0833">Ubl conjugation pathway</keyword>
<proteinExistence type="predicted"/>
<protein>
    <recommendedName>
        <fullName evidence="3">UBC core domain-containing protein</fullName>
    </recommendedName>
</protein>
<dbReference type="SMART" id="SM00212">
    <property type="entry name" value="UBCc"/>
    <property type="match status" value="1"/>
</dbReference>
<dbReference type="SUPFAM" id="SSF54495">
    <property type="entry name" value="UBC-like"/>
    <property type="match status" value="1"/>
</dbReference>
<dbReference type="PROSITE" id="PS50127">
    <property type="entry name" value="UBC_2"/>
    <property type="match status" value="1"/>
</dbReference>
<dbReference type="InterPro" id="IPR000608">
    <property type="entry name" value="UBC"/>
</dbReference>
<dbReference type="CDD" id="cd23808">
    <property type="entry name" value="UBCc_UBE2W"/>
    <property type="match status" value="1"/>
</dbReference>
<dbReference type="InterPro" id="IPR050113">
    <property type="entry name" value="Ub_conjugating_enzyme"/>
</dbReference>